<dbReference type="InterPro" id="IPR028275">
    <property type="entry name" value="CLU_N"/>
</dbReference>
<dbReference type="PANTHER" id="PTHR12601:SF39">
    <property type="entry name" value="PROTEIN REDUCED CHLOROPLAST COVERAGE 2"/>
    <property type="match status" value="1"/>
</dbReference>
<accession>A0ABR0XBW8</accession>
<feature type="compositionally biased region" description="Polar residues" evidence="1">
    <location>
        <begin position="210"/>
        <end position="222"/>
    </location>
</feature>
<dbReference type="PROSITE" id="PS51823">
    <property type="entry name" value="CLU"/>
    <property type="match status" value="1"/>
</dbReference>
<name>A0ABR0XBW8_REHGL</name>
<feature type="region of interest" description="Disordered" evidence="1">
    <location>
        <begin position="186"/>
        <end position="253"/>
    </location>
</feature>
<gene>
    <name evidence="3" type="ORF">DH2020_010908</name>
</gene>
<dbReference type="Proteomes" id="UP001318860">
    <property type="component" value="Unassembled WGS sequence"/>
</dbReference>
<evidence type="ECO:0000259" key="2">
    <source>
        <dbReference type="PROSITE" id="PS51823"/>
    </source>
</evidence>
<dbReference type="EMBL" id="JABTTQ020000005">
    <property type="protein sequence ID" value="KAK6156660.1"/>
    <property type="molecule type" value="Genomic_DNA"/>
</dbReference>
<evidence type="ECO:0000313" key="3">
    <source>
        <dbReference type="EMBL" id="KAK6156660.1"/>
    </source>
</evidence>
<dbReference type="InterPro" id="IPR057209">
    <property type="entry name" value="DUF7887"/>
</dbReference>
<dbReference type="InterPro" id="IPR027523">
    <property type="entry name" value="CLU_prot"/>
</dbReference>
<proteinExistence type="predicted"/>
<keyword evidence="4" id="KW-1185">Reference proteome</keyword>
<dbReference type="InterPro" id="IPR025697">
    <property type="entry name" value="CLU_dom"/>
</dbReference>
<evidence type="ECO:0000313" key="4">
    <source>
        <dbReference type="Proteomes" id="UP001318860"/>
    </source>
</evidence>
<feature type="region of interest" description="Disordered" evidence="1">
    <location>
        <begin position="356"/>
        <end position="375"/>
    </location>
</feature>
<reference evidence="3 4" key="1">
    <citation type="journal article" date="2021" name="Comput. Struct. Biotechnol. J.">
        <title>De novo genome assembly of the potent medicinal plant Rehmannia glutinosa using nanopore technology.</title>
        <authorList>
            <person name="Ma L."/>
            <person name="Dong C."/>
            <person name="Song C."/>
            <person name="Wang X."/>
            <person name="Zheng X."/>
            <person name="Niu Y."/>
            <person name="Chen S."/>
            <person name="Feng W."/>
        </authorList>
    </citation>
    <scope>NUCLEOTIDE SEQUENCE [LARGE SCALE GENOMIC DNA]</scope>
    <source>
        <strain evidence="3">DH-2019</strain>
    </source>
</reference>
<organism evidence="3 4">
    <name type="scientific">Rehmannia glutinosa</name>
    <name type="common">Chinese foxglove</name>
    <dbReference type="NCBI Taxonomy" id="99300"/>
    <lineage>
        <taxon>Eukaryota</taxon>
        <taxon>Viridiplantae</taxon>
        <taxon>Streptophyta</taxon>
        <taxon>Embryophyta</taxon>
        <taxon>Tracheophyta</taxon>
        <taxon>Spermatophyta</taxon>
        <taxon>Magnoliopsida</taxon>
        <taxon>eudicotyledons</taxon>
        <taxon>Gunneridae</taxon>
        <taxon>Pentapetalae</taxon>
        <taxon>asterids</taxon>
        <taxon>lamiids</taxon>
        <taxon>Lamiales</taxon>
        <taxon>Orobanchaceae</taxon>
        <taxon>Rehmannieae</taxon>
        <taxon>Rehmannia</taxon>
    </lineage>
</organism>
<dbReference type="Pfam" id="PF15044">
    <property type="entry name" value="CLU_N"/>
    <property type="match status" value="1"/>
</dbReference>
<evidence type="ECO:0000256" key="1">
    <source>
        <dbReference type="SAM" id="MobiDB-lite"/>
    </source>
</evidence>
<dbReference type="Pfam" id="PF25397">
    <property type="entry name" value="DUF7887"/>
    <property type="match status" value="1"/>
</dbReference>
<dbReference type="PANTHER" id="PTHR12601">
    <property type="entry name" value="EUKARYOTIC TRANSLATION INITIATION FACTOR 3 SUBUNIT EIF-3"/>
    <property type="match status" value="1"/>
</dbReference>
<protein>
    <recommendedName>
        <fullName evidence="2">Clu domain-containing protein</fullName>
    </recommendedName>
</protein>
<feature type="domain" description="Clu" evidence="2">
    <location>
        <begin position="359"/>
        <end position="550"/>
    </location>
</feature>
<comment type="caution">
    <text evidence="3">The sequence shown here is derived from an EMBL/GenBank/DDBJ whole genome shotgun (WGS) entry which is preliminary data.</text>
</comment>
<sequence length="550" mass="60316">MFIADLSRFICCNLISTRNGSKPYVTVSPTFAKKNDFSENSSNHENKPLFPLKLSSSKILIQSAIGVFALGFIDAGYSGDWSRIVLPTVIEITVETPEDSQVTLKGISTDRILDVRKLLAVHVDTCHLTNYSLSHEVRGARLKDSVEIVSLKPCSLTIVEEEYTEGQAVAHIRRLLDIVACTTYFGSSSSSLKPGARTGTKDSGPKDAGSSESEPGSQNAASDFSPKTRAADRKAVVSPKSKPGKPEAPALSAGLDTAVKGETAEAMMCPPPRLGQFYDFFSFSHLTPPIQYIRRSSRPYLEDKTDEDLFQIDAYKALMKAFTEHNKFGNLPYGFRANTWLVPSVVAENPSTFPPLPIEDESWGGNGGGQGRDGKHDYRPWAKEFSILAKMPCKTAEERQLRDRKAFLLHSLFVDVSVFKAVAAIKHLVDNNQHSVNNSGSLISHEERVGDLLISIAKDKPDASTKLDSKNDGRQVLGISHEELTKRNLLKGITADESATVHDTSTLGVVVVRHCGYTAVVKVSAEVNWEGNSIPQDIDIEDHPEEEQMH</sequence>